<dbReference type="InterPro" id="IPR012340">
    <property type="entry name" value="NA-bd_OB-fold"/>
</dbReference>
<evidence type="ECO:0000313" key="4">
    <source>
        <dbReference type="EMBL" id="TEB33818.1"/>
    </source>
</evidence>
<feature type="domain" description="Zinc finger Mcm10/DnaG-type" evidence="3">
    <location>
        <begin position="380"/>
        <end position="425"/>
    </location>
</feature>
<dbReference type="InterPro" id="IPR015408">
    <property type="entry name" value="Znf_Mcm10/DnaG"/>
</dbReference>
<dbReference type="GO" id="GO:0006270">
    <property type="term" value="P:DNA replication initiation"/>
    <property type="evidence" value="ECO:0007669"/>
    <property type="project" value="InterPro"/>
</dbReference>
<dbReference type="Proteomes" id="UP000298030">
    <property type="component" value="Unassembled WGS sequence"/>
</dbReference>
<dbReference type="GO" id="GO:0003697">
    <property type="term" value="F:single-stranded DNA binding"/>
    <property type="evidence" value="ECO:0007669"/>
    <property type="project" value="InterPro"/>
</dbReference>
<comment type="caution">
    <text evidence="4">The sequence shown here is derived from an EMBL/GenBank/DDBJ whole genome shotgun (WGS) entry which is preliminary data.</text>
</comment>
<keyword evidence="5" id="KW-1185">Reference proteome</keyword>
<sequence>MESSGNRLQQEKQRKEDLARKIAALQAELAEFPDSGPSNSKGGSPKRKRVDPKLLVPETPSPRKKRKTGNQPQQQRPKPIPQPAFKQVAKACGSNLRKSTPASASVPPPPKPSNILKNLASIKQDDAEPQQAITRSTGFGEQAVAGVKRDEDLTLIEELEPGPYEHVPPSDDPTFEKVEPHSNIALKSRSLPHETFKDHLTGRYYLSPSQLYSCIRLQPDKQHYDVPVPGDWVTIAVVAERGPIKYTRAPVTLDPDAQPTWNKEKGAKVKAGPEKPSGRKYTNIKLIDFGARSKSSATGGKAAESVDVVDRGDGSRPEKVYRGGSRGAFETLEKIKEGDVIALLNPKIMKPYQRSNDKPHPVDNILGITPECASSIAIIGKSRDLGMCEVKKRDGKVCGSWCDKRQSEVCEYHIQAAVQHRRAGRAEFSVGTGGMTSSSVVKRKHDYDPKRKWGLEPSASTGATYIVSGHVVRGDNSTSSLFVSENMGREGQARAQRKMANDQTEKQLKKMLERDRDGMEAPVQKADSVKGKGVVKPSEGGEQEEREGGWRSRLVEELNKPKKAYSASIVRSLGFDPTHKPGQRRVEVTEDTEE</sequence>
<dbReference type="InterPro" id="IPR040184">
    <property type="entry name" value="Mcm10"/>
</dbReference>
<feature type="compositionally biased region" description="Basic and acidic residues" evidence="2">
    <location>
        <begin position="262"/>
        <end position="277"/>
    </location>
</feature>
<dbReference type="Gene3D" id="2.40.50.140">
    <property type="entry name" value="Nucleic acid-binding proteins"/>
    <property type="match status" value="1"/>
</dbReference>
<feature type="region of interest" description="Disordered" evidence="2">
    <location>
        <begin position="572"/>
        <end position="594"/>
    </location>
</feature>
<dbReference type="GO" id="GO:0043596">
    <property type="term" value="C:nuclear replication fork"/>
    <property type="evidence" value="ECO:0007669"/>
    <property type="project" value="TreeGrafter"/>
</dbReference>
<feature type="compositionally biased region" description="Low complexity" evidence="2">
    <location>
        <begin position="33"/>
        <end position="43"/>
    </location>
</feature>
<feature type="region of interest" description="Disordered" evidence="2">
    <location>
        <begin position="514"/>
        <end position="555"/>
    </location>
</feature>
<dbReference type="PANTHER" id="PTHR13454:SF11">
    <property type="entry name" value="PROTEIN MCM10 HOMOLOG"/>
    <property type="match status" value="1"/>
</dbReference>
<proteinExistence type="inferred from homology"/>
<evidence type="ECO:0000256" key="2">
    <source>
        <dbReference type="SAM" id="MobiDB-lite"/>
    </source>
</evidence>
<evidence type="ECO:0000256" key="1">
    <source>
        <dbReference type="ARBA" id="ARBA00009679"/>
    </source>
</evidence>
<dbReference type="AlphaFoldDB" id="A0A4Y7TIQ6"/>
<reference evidence="4 5" key="1">
    <citation type="journal article" date="2019" name="Nat. Ecol. Evol.">
        <title>Megaphylogeny resolves global patterns of mushroom evolution.</title>
        <authorList>
            <person name="Varga T."/>
            <person name="Krizsan K."/>
            <person name="Foldi C."/>
            <person name="Dima B."/>
            <person name="Sanchez-Garcia M."/>
            <person name="Sanchez-Ramirez S."/>
            <person name="Szollosi G.J."/>
            <person name="Szarkandi J.G."/>
            <person name="Papp V."/>
            <person name="Albert L."/>
            <person name="Andreopoulos W."/>
            <person name="Angelini C."/>
            <person name="Antonin V."/>
            <person name="Barry K.W."/>
            <person name="Bougher N.L."/>
            <person name="Buchanan P."/>
            <person name="Buyck B."/>
            <person name="Bense V."/>
            <person name="Catcheside P."/>
            <person name="Chovatia M."/>
            <person name="Cooper J."/>
            <person name="Damon W."/>
            <person name="Desjardin D."/>
            <person name="Finy P."/>
            <person name="Geml J."/>
            <person name="Haridas S."/>
            <person name="Hughes K."/>
            <person name="Justo A."/>
            <person name="Karasinski D."/>
            <person name="Kautmanova I."/>
            <person name="Kiss B."/>
            <person name="Kocsube S."/>
            <person name="Kotiranta H."/>
            <person name="LaButti K.M."/>
            <person name="Lechner B.E."/>
            <person name="Liimatainen K."/>
            <person name="Lipzen A."/>
            <person name="Lukacs Z."/>
            <person name="Mihaltcheva S."/>
            <person name="Morgado L.N."/>
            <person name="Niskanen T."/>
            <person name="Noordeloos M.E."/>
            <person name="Ohm R.A."/>
            <person name="Ortiz-Santana B."/>
            <person name="Ovrebo C."/>
            <person name="Racz N."/>
            <person name="Riley R."/>
            <person name="Savchenko A."/>
            <person name="Shiryaev A."/>
            <person name="Soop K."/>
            <person name="Spirin V."/>
            <person name="Szebenyi C."/>
            <person name="Tomsovsky M."/>
            <person name="Tulloss R.E."/>
            <person name="Uehling J."/>
            <person name="Grigoriev I.V."/>
            <person name="Vagvolgyi C."/>
            <person name="Papp T."/>
            <person name="Martin F.M."/>
            <person name="Miettinen O."/>
            <person name="Hibbett D.S."/>
            <person name="Nagy L.G."/>
        </authorList>
    </citation>
    <scope>NUCLEOTIDE SEQUENCE [LARGE SCALE GENOMIC DNA]</scope>
    <source>
        <strain evidence="4 5">FP101781</strain>
    </source>
</reference>
<protein>
    <recommendedName>
        <fullName evidence="3">Zinc finger Mcm10/DnaG-type domain-containing protein</fullName>
    </recommendedName>
</protein>
<dbReference type="Pfam" id="PF09329">
    <property type="entry name" value="zf-primase"/>
    <property type="match status" value="1"/>
</dbReference>
<feature type="compositionally biased region" description="Basic and acidic residues" evidence="2">
    <location>
        <begin position="546"/>
        <end position="555"/>
    </location>
</feature>
<dbReference type="PANTHER" id="PTHR13454">
    <property type="entry name" value="PROTEIN MCM10 HOMOLOG"/>
    <property type="match status" value="1"/>
</dbReference>
<dbReference type="OrthoDB" id="202825at2759"/>
<comment type="similarity">
    <text evidence="1">Belongs to the MCM10 family.</text>
</comment>
<feature type="region of interest" description="Disordered" evidence="2">
    <location>
        <begin position="256"/>
        <end position="277"/>
    </location>
</feature>
<evidence type="ECO:0000313" key="5">
    <source>
        <dbReference type="Proteomes" id="UP000298030"/>
    </source>
</evidence>
<gene>
    <name evidence="4" type="ORF">FA13DRAFT_1730099</name>
</gene>
<dbReference type="EMBL" id="QPFP01000011">
    <property type="protein sequence ID" value="TEB33818.1"/>
    <property type="molecule type" value="Genomic_DNA"/>
</dbReference>
<feature type="region of interest" description="Disordered" evidence="2">
    <location>
        <begin position="1"/>
        <end position="146"/>
    </location>
</feature>
<feature type="compositionally biased region" description="Basic and acidic residues" evidence="2">
    <location>
        <begin position="9"/>
        <end position="20"/>
    </location>
</feature>
<dbReference type="GO" id="GO:0003688">
    <property type="term" value="F:DNA replication origin binding"/>
    <property type="evidence" value="ECO:0007669"/>
    <property type="project" value="TreeGrafter"/>
</dbReference>
<name>A0A4Y7TIQ6_COPMI</name>
<dbReference type="STRING" id="71717.A0A4Y7TIQ6"/>
<organism evidence="4 5">
    <name type="scientific">Coprinellus micaceus</name>
    <name type="common">Glistening ink-cap mushroom</name>
    <name type="synonym">Coprinus micaceus</name>
    <dbReference type="NCBI Taxonomy" id="71717"/>
    <lineage>
        <taxon>Eukaryota</taxon>
        <taxon>Fungi</taxon>
        <taxon>Dikarya</taxon>
        <taxon>Basidiomycota</taxon>
        <taxon>Agaricomycotina</taxon>
        <taxon>Agaricomycetes</taxon>
        <taxon>Agaricomycetidae</taxon>
        <taxon>Agaricales</taxon>
        <taxon>Agaricineae</taxon>
        <taxon>Psathyrellaceae</taxon>
        <taxon>Coprinellus</taxon>
    </lineage>
</organism>
<accession>A0A4Y7TIQ6</accession>
<evidence type="ECO:0000259" key="3">
    <source>
        <dbReference type="Pfam" id="PF09329"/>
    </source>
</evidence>